<dbReference type="Gene3D" id="2.40.50.140">
    <property type="entry name" value="Nucleic acid-binding proteins"/>
    <property type="match status" value="1"/>
</dbReference>
<evidence type="ECO:0000313" key="3">
    <source>
        <dbReference type="EMBL" id="GIU50204.1"/>
    </source>
</evidence>
<dbReference type="EMBL" id="BPEY01000081">
    <property type="protein sequence ID" value="GIU50204.1"/>
    <property type="molecule type" value="Genomic_DNA"/>
</dbReference>
<dbReference type="InterPro" id="IPR012340">
    <property type="entry name" value="NA-bd_OB-fold"/>
</dbReference>
<evidence type="ECO:0000313" key="4">
    <source>
        <dbReference type="Proteomes" id="UP000887104"/>
    </source>
</evidence>
<dbReference type="Pfam" id="PF05901">
    <property type="entry name" value="Excalibur"/>
    <property type="match status" value="1"/>
</dbReference>
<dbReference type="CDD" id="cd04458">
    <property type="entry name" value="CSP_CDS"/>
    <property type="match status" value="1"/>
</dbReference>
<evidence type="ECO:0000259" key="2">
    <source>
        <dbReference type="PROSITE" id="PS51857"/>
    </source>
</evidence>
<proteinExistence type="predicted"/>
<feature type="domain" description="CSD" evidence="2">
    <location>
        <begin position="3"/>
        <end position="69"/>
    </location>
</feature>
<dbReference type="InterPro" id="IPR011129">
    <property type="entry name" value="CSD"/>
</dbReference>
<comment type="caution">
    <text evidence="3">The sequence shown here is derived from an EMBL/GenBank/DDBJ whole genome shotgun (WGS) entry which is preliminary data.</text>
</comment>
<dbReference type="PANTHER" id="PTHR12962">
    <property type="entry name" value="CALCIUM-REGULATED HEAT STABLE PROTEIN CRHSP-24-RELATED"/>
    <property type="match status" value="1"/>
</dbReference>
<dbReference type="Proteomes" id="UP000887104">
    <property type="component" value="Unassembled WGS sequence"/>
</dbReference>
<sequence length="205" mass="22837">MLMERGTLVRWNADKGFGFIKPEAANTQDVFIHISTLKQMARKPIVGDQILFVTERQTDGKLRASKASIEGVAVVAIQSTTKRINKPRKNHSTHHNQRPVKSSFLAKLAIPLIIVMAVVGYGKYQQINKTIVLANDDIANMRFDLPPKSSTTSVSQPEFQCETGKTHCSQMSSCDEAKFYIKNCPGTKMDGDGDGIPCERQHCNW</sequence>
<accession>A0ABQ4PNU4</accession>
<evidence type="ECO:0000256" key="1">
    <source>
        <dbReference type="ARBA" id="ARBA00022553"/>
    </source>
</evidence>
<keyword evidence="1" id="KW-0597">Phosphoprotein</keyword>
<gene>
    <name evidence="3" type="ORF">TUM4438_35470</name>
</gene>
<protein>
    <submittedName>
        <fullName evidence="3">Cold-shock protein</fullName>
    </submittedName>
</protein>
<dbReference type="PROSITE" id="PS51857">
    <property type="entry name" value="CSD_2"/>
    <property type="match status" value="1"/>
</dbReference>
<dbReference type="InterPro" id="IPR052069">
    <property type="entry name" value="Ca-reg_mRNA-binding_domain"/>
</dbReference>
<dbReference type="RefSeq" id="WP_220782523.1">
    <property type="nucleotide sequence ID" value="NZ_BPEY01000081.1"/>
</dbReference>
<name>A0ABQ4PNU4_9GAMM</name>
<dbReference type="PANTHER" id="PTHR12962:SF1">
    <property type="entry name" value="COLD SHOCK DOMAIN-CONTAINING PROTEIN CG9705"/>
    <property type="match status" value="1"/>
</dbReference>
<dbReference type="SMART" id="SM00357">
    <property type="entry name" value="CSP"/>
    <property type="match status" value="1"/>
</dbReference>
<dbReference type="SUPFAM" id="SSF50249">
    <property type="entry name" value="Nucleic acid-binding proteins"/>
    <property type="match status" value="1"/>
</dbReference>
<organism evidence="3 4">
    <name type="scientific">Shewanella sairae</name>
    <dbReference type="NCBI Taxonomy" id="190310"/>
    <lineage>
        <taxon>Bacteria</taxon>
        <taxon>Pseudomonadati</taxon>
        <taxon>Pseudomonadota</taxon>
        <taxon>Gammaproteobacteria</taxon>
        <taxon>Alteromonadales</taxon>
        <taxon>Shewanellaceae</taxon>
        <taxon>Shewanella</taxon>
    </lineage>
</organism>
<reference evidence="3" key="1">
    <citation type="submission" date="2021-05" db="EMBL/GenBank/DDBJ databases">
        <title>Molecular characterization for Shewanella algae harboring chromosomal blaOXA-55-like strains isolated from clinical and environment sample.</title>
        <authorList>
            <person name="Ohama Y."/>
            <person name="Aoki K."/>
            <person name="Harada S."/>
            <person name="Moriya K."/>
            <person name="Ishii Y."/>
            <person name="Tateda K."/>
        </authorList>
    </citation>
    <scope>NUCLEOTIDE SEQUENCE</scope>
    <source>
        <strain evidence="3">JCM 11563</strain>
    </source>
</reference>
<dbReference type="InterPro" id="IPR008613">
    <property type="entry name" value="Excalibur_Ca-bd_domain"/>
</dbReference>
<keyword evidence="4" id="KW-1185">Reference proteome</keyword>
<dbReference type="InterPro" id="IPR002059">
    <property type="entry name" value="CSP_DNA-bd"/>
</dbReference>
<dbReference type="Pfam" id="PF00313">
    <property type="entry name" value="CSD"/>
    <property type="match status" value="1"/>
</dbReference>